<accession>A0ABP3QZU0</accession>
<sequence length="361" mass="39741">MTTRVLFTGYAPVHFLCFRPIWDRLARRPDTEVFVSGGLRTGAAGAFAYDGAGLYRPLGVPDGRILPVEAIQSRTFDVLFSANKRIIAPRGNFGTLVQMFHGVSFRNRAVRSESLDYDALFLIGPYMRRKFAEQGLLAEADRRGVPIGFPKTDPLVAGNFDRAALLARYGFDGSRPVLLYAPTGEAHNSLETMGEAVIRDLSSCGHFDLLIKPHDHPKNGRDWFAELAPLEGPHTKLARDHDVVPLLLLSDLLITDASSVANEYTLLDRPILFLDVPELLRESRESGAALDLEGWGRKGGVVVERAEDAADATIEALADPGRLADVRRAIAKDLFYNPGRATDAAMDWLARRFPASERLAS</sequence>
<evidence type="ECO:0000313" key="1">
    <source>
        <dbReference type="EMBL" id="GAA0600636.1"/>
    </source>
</evidence>
<keyword evidence="2" id="KW-1185">Reference proteome</keyword>
<organism evidence="1 2">
    <name type="scientific">Craurococcus roseus</name>
    <dbReference type="NCBI Taxonomy" id="77585"/>
    <lineage>
        <taxon>Bacteria</taxon>
        <taxon>Pseudomonadati</taxon>
        <taxon>Pseudomonadota</taxon>
        <taxon>Alphaproteobacteria</taxon>
        <taxon>Acetobacterales</taxon>
        <taxon>Acetobacteraceae</taxon>
        <taxon>Craurococcus</taxon>
    </lineage>
</organism>
<dbReference type="EMBL" id="BAAAFZ010000073">
    <property type="protein sequence ID" value="GAA0600636.1"/>
    <property type="molecule type" value="Genomic_DNA"/>
</dbReference>
<gene>
    <name evidence="1" type="ORF">GCM10009416_43270</name>
</gene>
<dbReference type="InterPro" id="IPR043148">
    <property type="entry name" value="TagF_C"/>
</dbReference>
<reference evidence="2" key="1">
    <citation type="journal article" date="2019" name="Int. J. Syst. Evol. Microbiol.">
        <title>The Global Catalogue of Microorganisms (GCM) 10K type strain sequencing project: providing services to taxonomists for standard genome sequencing and annotation.</title>
        <authorList>
            <consortium name="The Broad Institute Genomics Platform"/>
            <consortium name="The Broad Institute Genome Sequencing Center for Infectious Disease"/>
            <person name="Wu L."/>
            <person name="Ma J."/>
        </authorList>
    </citation>
    <scope>NUCLEOTIDE SEQUENCE [LARGE SCALE GENOMIC DNA]</scope>
    <source>
        <strain evidence="2">JCM 9933</strain>
    </source>
</reference>
<protein>
    <recommendedName>
        <fullName evidence="3">CDP-glycerol--glycerophosphate glycerophosphotransferase</fullName>
    </recommendedName>
</protein>
<name>A0ABP3QZU0_9PROT</name>
<dbReference type="Gene3D" id="3.40.50.12580">
    <property type="match status" value="1"/>
</dbReference>
<dbReference type="Pfam" id="PF04464">
    <property type="entry name" value="Glyphos_transf"/>
    <property type="match status" value="1"/>
</dbReference>
<comment type="caution">
    <text evidence="1">The sequence shown here is derived from an EMBL/GenBank/DDBJ whole genome shotgun (WGS) entry which is preliminary data.</text>
</comment>
<proteinExistence type="predicted"/>
<evidence type="ECO:0008006" key="3">
    <source>
        <dbReference type="Google" id="ProtNLM"/>
    </source>
</evidence>
<dbReference type="SUPFAM" id="SSF53756">
    <property type="entry name" value="UDP-Glycosyltransferase/glycogen phosphorylase"/>
    <property type="match status" value="1"/>
</dbReference>
<evidence type="ECO:0000313" key="2">
    <source>
        <dbReference type="Proteomes" id="UP001501588"/>
    </source>
</evidence>
<dbReference type="Proteomes" id="UP001501588">
    <property type="component" value="Unassembled WGS sequence"/>
</dbReference>
<dbReference type="InterPro" id="IPR007554">
    <property type="entry name" value="Glycerophosphate_synth"/>
</dbReference>
<dbReference type="RefSeq" id="WP_343897497.1">
    <property type="nucleotide sequence ID" value="NZ_BAAAFZ010000073.1"/>
</dbReference>